<protein>
    <recommendedName>
        <fullName evidence="7 8">UDP-N-acetylmuramoylalanine--D-glutamate ligase</fullName>
        <ecNumber evidence="7 8">6.3.2.9</ecNumber>
    </recommendedName>
    <alternativeName>
        <fullName evidence="7">D-glutamic acid-adding enzyme</fullName>
    </alternativeName>
    <alternativeName>
        <fullName evidence="7">UDP-N-acetylmuramoyl-L-alanyl-D-glutamate synthetase</fullName>
    </alternativeName>
</protein>
<dbReference type="EC" id="6.3.2.9" evidence="7 8"/>
<dbReference type="InterPro" id="IPR036615">
    <property type="entry name" value="Mur_ligase_C_dom_sf"/>
</dbReference>
<dbReference type="PANTHER" id="PTHR43692:SF1">
    <property type="entry name" value="UDP-N-ACETYLMURAMOYLALANINE--D-GLUTAMATE LIGASE"/>
    <property type="match status" value="1"/>
</dbReference>
<feature type="domain" description="Mur ligase C-terminal" evidence="9">
    <location>
        <begin position="308"/>
        <end position="422"/>
    </location>
</feature>
<proteinExistence type="inferred from homology"/>
<dbReference type="InterPro" id="IPR005762">
    <property type="entry name" value="MurD"/>
</dbReference>
<evidence type="ECO:0000256" key="4">
    <source>
        <dbReference type="ARBA" id="ARBA00022598"/>
    </source>
</evidence>
<dbReference type="Pfam" id="PF21799">
    <property type="entry name" value="MurD-like_N"/>
    <property type="match status" value="1"/>
</dbReference>
<feature type="binding site" evidence="7">
    <location>
        <begin position="116"/>
        <end position="122"/>
    </location>
    <ligand>
        <name>ATP</name>
        <dbReference type="ChEBI" id="CHEBI:30616"/>
    </ligand>
</feature>
<dbReference type="Gene3D" id="3.40.50.720">
    <property type="entry name" value="NAD(P)-binding Rossmann-like Domain"/>
    <property type="match status" value="1"/>
</dbReference>
<dbReference type="EMBL" id="CP066167">
    <property type="protein sequence ID" value="QQD19070.1"/>
    <property type="molecule type" value="Genomic_DNA"/>
</dbReference>
<evidence type="ECO:0000313" key="12">
    <source>
        <dbReference type="Proteomes" id="UP000596063"/>
    </source>
</evidence>
<dbReference type="PANTHER" id="PTHR43692">
    <property type="entry name" value="UDP-N-ACETYLMURAMOYLALANINE--D-GLUTAMATE LIGASE"/>
    <property type="match status" value="1"/>
</dbReference>
<evidence type="ECO:0000256" key="7">
    <source>
        <dbReference type="HAMAP-Rule" id="MF_00639"/>
    </source>
</evidence>
<dbReference type="GO" id="GO:0008360">
    <property type="term" value="P:regulation of cell shape"/>
    <property type="evidence" value="ECO:0007669"/>
    <property type="project" value="UniProtKB-KW"/>
</dbReference>
<comment type="subcellular location">
    <subcellularLocation>
        <location evidence="1 7 8">Cytoplasm</location>
    </subcellularLocation>
</comment>
<comment type="pathway">
    <text evidence="2 7 8">Cell wall biogenesis; peptidoglycan biosynthesis.</text>
</comment>
<evidence type="ECO:0000256" key="3">
    <source>
        <dbReference type="ARBA" id="ARBA00022490"/>
    </source>
</evidence>
<dbReference type="AlphaFoldDB" id="A0A7T4US48"/>
<evidence type="ECO:0000313" key="11">
    <source>
        <dbReference type="EMBL" id="QQD19070.1"/>
    </source>
</evidence>
<evidence type="ECO:0000256" key="6">
    <source>
        <dbReference type="ARBA" id="ARBA00022840"/>
    </source>
</evidence>
<dbReference type="Pfam" id="PF02875">
    <property type="entry name" value="Mur_ligase_C"/>
    <property type="match status" value="1"/>
</dbReference>
<keyword evidence="3 7" id="KW-0963">Cytoplasm</keyword>
<name>A0A7T4US48_9GAMM</name>
<sequence length="455" mass="47240">MSIIASDNRRVIVGLGSTGLSVARHLARNGHTFSVADSRTQPPNVDAFRREFPDADLALGPFAEDQFVGASELIVNPGIPLSTPALIAAKEAGAILTGDIDYFHRAAKAPVVAITGSNGKSTVTTLLGEMAKAAAVQVAVGGNLGTPALDLLGDGVELYVLELSSFQLERCANLGAEVATVLNISADHLDHHGDMVAYHQAKHRIFQGCKKAVINRDEPLSNPLVPEEVEKWYFRQGGSDFRCFGLEEHDGEIWIALAREPLMPVRQLKIAGGHNTANALAALALGAAAGLELAPMLSVLQSFTGLSHRCEFVADRGGVSYYNDSKGTNVGAAVAAIKGLADKGRVVLIAGGQAKGASFEPLADCLVATGRGAVLIGEAAADIETAIAGRLPVSLQSSMAAAVAAAADMAEAGDVVLLSPACASFDMFEGYSDRGNQFCQAVENLAVENRGGATS</sequence>
<evidence type="ECO:0000256" key="1">
    <source>
        <dbReference type="ARBA" id="ARBA00004496"/>
    </source>
</evidence>
<keyword evidence="4 7" id="KW-0436">Ligase</keyword>
<comment type="catalytic activity">
    <reaction evidence="7 8">
        <text>UDP-N-acetyl-alpha-D-muramoyl-L-alanine + D-glutamate + ATP = UDP-N-acetyl-alpha-D-muramoyl-L-alanyl-D-glutamate + ADP + phosphate + H(+)</text>
        <dbReference type="Rhea" id="RHEA:16429"/>
        <dbReference type="ChEBI" id="CHEBI:15378"/>
        <dbReference type="ChEBI" id="CHEBI:29986"/>
        <dbReference type="ChEBI" id="CHEBI:30616"/>
        <dbReference type="ChEBI" id="CHEBI:43474"/>
        <dbReference type="ChEBI" id="CHEBI:83898"/>
        <dbReference type="ChEBI" id="CHEBI:83900"/>
        <dbReference type="ChEBI" id="CHEBI:456216"/>
        <dbReference type="EC" id="6.3.2.9"/>
    </reaction>
</comment>
<dbReference type="GO" id="GO:0071555">
    <property type="term" value="P:cell wall organization"/>
    <property type="evidence" value="ECO:0007669"/>
    <property type="project" value="UniProtKB-KW"/>
</dbReference>
<dbReference type="SUPFAM" id="SSF53623">
    <property type="entry name" value="MurD-like peptide ligases, catalytic domain"/>
    <property type="match status" value="1"/>
</dbReference>
<keyword evidence="7 8" id="KW-0961">Cell wall biogenesis/degradation</keyword>
<keyword evidence="12" id="KW-1185">Reference proteome</keyword>
<evidence type="ECO:0000259" key="9">
    <source>
        <dbReference type="Pfam" id="PF02875"/>
    </source>
</evidence>
<dbReference type="SUPFAM" id="SSF51984">
    <property type="entry name" value="MurCD N-terminal domain"/>
    <property type="match status" value="1"/>
</dbReference>
<dbReference type="RefSeq" id="WP_198570555.1">
    <property type="nucleotide sequence ID" value="NZ_CP066167.1"/>
</dbReference>
<dbReference type="InterPro" id="IPR013221">
    <property type="entry name" value="Mur_ligase_cen"/>
</dbReference>
<dbReference type="Gene3D" id="3.90.190.20">
    <property type="entry name" value="Mur ligase, C-terminal domain"/>
    <property type="match status" value="1"/>
</dbReference>
<keyword evidence="5 7" id="KW-0547">Nucleotide-binding</keyword>
<accession>A0A7T4US48</accession>
<dbReference type="Gene3D" id="3.40.1190.10">
    <property type="entry name" value="Mur-like, catalytic domain"/>
    <property type="match status" value="1"/>
</dbReference>
<comment type="function">
    <text evidence="7 8">Cell wall formation. Catalyzes the addition of glutamate to the nucleotide precursor UDP-N-acetylmuramoyl-L-alanine (UMA).</text>
</comment>
<dbReference type="HAMAP" id="MF_00639">
    <property type="entry name" value="MurD"/>
    <property type="match status" value="1"/>
</dbReference>
<feature type="domain" description="Mur ligase central" evidence="10">
    <location>
        <begin position="114"/>
        <end position="285"/>
    </location>
</feature>
<dbReference type="KEGG" id="snan:I6N98_04230"/>
<evidence type="ECO:0000256" key="2">
    <source>
        <dbReference type="ARBA" id="ARBA00004752"/>
    </source>
</evidence>
<comment type="similarity">
    <text evidence="7">Belongs to the MurCDEF family.</text>
</comment>
<dbReference type="GO" id="GO:0005524">
    <property type="term" value="F:ATP binding"/>
    <property type="evidence" value="ECO:0007669"/>
    <property type="project" value="UniProtKB-UniRule"/>
</dbReference>
<organism evidence="11 12">
    <name type="scientific">Spongiibacter nanhainus</name>
    <dbReference type="NCBI Taxonomy" id="2794344"/>
    <lineage>
        <taxon>Bacteria</taxon>
        <taxon>Pseudomonadati</taxon>
        <taxon>Pseudomonadota</taxon>
        <taxon>Gammaproteobacteria</taxon>
        <taxon>Cellvibrionales</taxon>
        <taxon>Spongiibacteraceae</taxon>
        <taxon>Spongiibacter</taxon>
    </lineage>
</organism>
<dbReference type="SUPFAM" id="SSF53244">
    <property type="entry name" value="MurD-like peptide ligases, peptide-binding domain"/>
    <property type="match status" value="1"/>
</dbReference>
<dbReference type="Pfam" id="PF08245">
    <property type="entry name" value="Mur_ligase_M"/>
    <property type="match status" value="1"/>
</dbReference>
<dbReference type="InterPro" id="IPR004101">
    <property type="entry name" value="Mur_ligase_C"/>
</dbReference>
<keyword evidence="7 8" id="KW-0573">Peptidoglycan synthesis</keyword>
<dbReference type="UniPathway" id="UPA00219"/>
<gene>
    <name evidence="7" type="primary">murD</name>
    <name evidence="11" type="ORF">I6N98_04230</name>
</gene>
<keyword evidence="7 8" id="KW-0131">Cell cycle</keyword>
<dbReference type="GO" id="GO:0005737">
    <property type="term" value="C:cytoplasm"/>
    <property type="evidence" value="ECO:0007669"/>
    <property type="project" value="UniProtKB-SubCell"/>
</dbReference>
<dbReference type="GO" id="GO:0051301">
    <property type="term" value="P:cell division"/>
    <property type="evidence" value="ECO:0007669"/>
    <property type="project" value="UniProtKB-KW"/>
</dbReference>
<dbReference type="InterPro" id="IPR036565">
    <property type="entry name" value="Mur-like_cat_sf"/>
</dbReference>
<evidence type="ECO:0000259" key="10">
    <source>
        <dbReference type="Pfam" id="PF08245"/>
    </source>
</evidence>
<dbReference type="GO" id="GO:0009252">
    <property type="term" value="P:peptidoglycan biosynthetic process"/>
    <property type="evidence" value="ECO:0007669"/>
    <property type="project" value="UniProtKB-UniRule"/>
</dbReference>
<keyword evidence="7 8" id="KW-0132">Cell division</keyword>
<dbReference type="Proteomes" id="UP000596063">
    <property type="component" value="Chromosome"/>
</dbReference>
<dbReference type="GO" id="GO:0008764">
    <property type="term" value="F:UDP-N-acetylmuramoylalanine-D-glutamate ligase activity"/>
    <property type="evidence" value="ECO:0007669"/>
    <property type="project" value="UniProtKB-UniRule"/>
</dbReference>
<reference evidence="11 12" key="1">
    <citation type="submission" date="2020-12" db="EMBL/GenBank/DDBJ databases">
        <authorList>
            <person name="Shan Y."/>
        </authorList>
    </citation>
    <scope>NUCLEOTIDE SEQUENCE [LARGE SCALE GENOMIC DNA]</scope>
    <source>
        <strain evidence="12">csc3.9</strain>
    </source>
</reference>
<dbReference type="NCBIfam" id="TIGR01087">
    <property type="entry name" value="murD"/>
    <property type="match status" value="1"/>
</dbReference>
<evidence type="ECO:0000256" key="5">
    <source>
        <dbReference type="ARBA" id="ARBA00022741"/>
    </source>
</evidence>
<keyword evidence="6 7" id="KW-0067">ATP-binding</keyword>
<keyword evidence="7 8" id="KW-0133">Cell shape</keyword>
<evidence type="ECO:0000256" key="8">
    <source>
        <dbReference type="RuleBase" id="RU003664"/>
    </source>
</evidence>